<dbReference type="Proteomes" id="UP001642360">
    <property type="component" value="Unassembled WGS sequence"/>
</dbReference>
<sequence>MHADQITPPEKGPISSVIERQSFILSRVTRVDIPRPRTASLEPVDAPIPLTSRAMINQRMTRLEGRWRLFETLLARKALPVVPPPTSTSRPTSPETAKPATLAAPPTFVSEPREMV</sequence>
<feature type="region of interest" description="Disordered" evidence="1">
    <location>
        <begin position="81"/>
        <end position="116"/>
    </location>
</feature>
<evidence type="ECO:0000256" key="1">
    <source>
        <dbReference type="SAM" id="MobiDB-lite"/>
    </source>
</evidence>
<evidence type="ECO:0000313" key="3">
    <source>
        <dbReference type="Proteomes" id="UP001642360"/>
    </source>
</evidence>
<feature type="compositionally biased region" description="Low complexity" evidence="1">
    <location>
        <begin position="87"/>
        <end position="107"/>
    </location>
</feature>
<organism evidence="2 3">
    <name type="scientific">Ilex paraguariensis</name>
    <name type="common">yerba mate</name>
    <dbReference type="NCBI Taxonomy" id="185542"/>
    <lineage>
        <taxon>Eukaryota</taxon>
        <taxon>Viridiplantae</taxon>
        <taxon>Streptophyta</taxon>
        <taxon>Embryophyta</taxon>
        <taxon>Tracheophyta</taxon>
        <taxon>Spermatophyta</taxon>
        <taxon>Magnoliopsida</taxon>
        <taxon>eudicotyledons</taxon>
        <taxon>Gunneridae</taxon>
        <taxon>Pentapetalae</taxon>
        <taxon>asterids</taxon>
        <taxon>campanulids</taxon>
        <taxon>Aquifoliales</taxon>
        <taxon>Aquifoliaceae</taxon>
        <taxon>Ilex</taxon>
    </lineage>
</organism>
<keyword evidence="3" id="KW-1185">Reference proteome</keyword>
<dbReference type="EMBL" id="CAUOFW020000720">
    <property type="protein sequence ID" value="CAK9135566.1"/>
    <property type="molecule type" value="Genomic_DNA"/>
</dbReference>
<dbReference type="AlphaFoldDB" id="A0ABC8QTJ6"/>
<proteinExistence type="predicted"/>
<gene>
    <name evidence="2" type="ORF">ILEXP_LOCUS2523</name>
</gene>
<protein>
    <submittedName>
        <fullName evidence="2">Uncharacterized protein</fullName>
    </submittedName>
</protein>
<accession>A0ABC8QTJ6</accession>
<evidence type="ECO:0000313" key="2">
    <source>
        <dbReference type="EMBL" id="CAK9135566.1"/>
    </source>
</evidence>
<comment type="caution">
    <text evidence="2">The sequence shown here is derived from an EMBL/GenBank/DDBJ whole genome shotgun (WGS) entry which is preliminary data.</text>
</comment>
<name>A0ABC8QTJ6_9AQUA</name>
<reference evidence="2 3" key="1">
    <citation type="submission" date="2024-02" db="EMBL/GenBank/DDBJ databases">
        <authorList>
            <person name="Vignale AGUSTIN F."/>
            <person name="Sosa J E."/>
            <person name="Modenutti C."/>
        </authorList>
    </citation>
    <scope>NUCLEOTIDE SEQUENCE [LARGE SCALE GENOMIC DNA]</scope>
</reference>